<dbReference type="HOGENOM" id="CLU_000022_37_5_1"/>
<sequence length="3935" mass="434569">MSQNSIVREPIAVVGVACRFPGEATSPSKLWDLVCEKRDVQKPISSDRFNSDAFYNSNGEASGCTDVKRAYLLSEDIRLFDASFFRTNALEAEAMDPQQRLLLETVYEAIESAGLPLEDLKGSDTAVYVGSMTGDYHEMLLRDPQDMPKYMATGTARSILSNRLSYFFDWKGPSMTIDTACSSSLVAVHEAVTALRLGVSTIACAAGANLILGPEMMISESNLHMLSPTGRSRMWDASANGYGRGEGTAAVIMKTLLQALKDGDYIHGIIRETGVNSDGRTNGITLPSSESQTALIRQTYKAAGIDLALERCQFFEAHGTGTPAGDPIEARAIYEAFFDGEESTSNTTGNIYVGSVKSTIGHLEGCAGLAGLIKTMEAVRRGTIPPNMGFKKLNPKIERFSKNLIVPTEALPWPELPEGTPRRASVNSFGFGGTNAHAIIENFEAAQHGQSPRDIIVTPVVLSANSEKSLREQAIQLNAAMQLADESRLRDIMYTLSHRRSQLPLRTFFVGHSAEEVKKSVKDALAEDGTFTVHKDEKPSHQPSRILGVFTGQGAQWPTMGREILKESKFAQEVVKTLEQSLASLPEPPTWTLSEQIFADAAASRLSEAEVSQPLCTAVQLMLVEMLRAAGIQFSGVIGHSSGEIAAAYCAGFLSASDAIRVAYYRGVCAKLAKGSNGKSGAMMAVGLSYEEALQFCNNEFDSRLDVAASNAPASTTISGDEDAIQEAKALLDQRSIFARVLKVDTAYHSHHMLPCAGPYSSLLKECGVRSLSGNPACEWYSSVICERIDGTRHDGILGAEYWRDNMVNAVKFSSAAELAIQSGEDFDVVLEVGPHPALKGPFEQTVKQVSDSTPPYQATLMRNIHDIDALSKTLGFLWSRLGKSVVDFSAYAACFDVLPGRMADNMPTYPWDHGQSFWKESRKSANFRLRTHPPHPLLGVRSSEDMGPEMRWLNILRVNEIPWLEGHKVQGQVIYPAAAYLVMAMEAAKAIDETKLVQLVELYDVRILSAIQLAQSSQGVEISFSLNITEKDDNSSVAEWACYTSSSTNTANWKCHAKGHVRVEFAMPVDGHLPPRNPPDVSLSTLDMDRFYECLTDIGLQYSLEFRSLSSVQRRLGYATASVSHIATDFGATIHPALLDSSFQSLFAAYCWPGDGTLNCPFVPTYLKRLRILNIGVPEGEPLVIDSYLTSVNVSDITCDIDIALTDKNKPFVQLEGLTCTSLLRHDPKNSKELYTRTEWEVDVHSEIRTLEVAQSDEQQNLGLVDLCERFAYYYLRNLDRVVHRKEVETMEWHYQRVFEWIDYLFPMIEMGKHPTIKPEWSEDQLPWLMEQKSQYPDQIDLMLIQAVGENLPAVVRKQTTMLEHMVKDDVLNRFYKEGLGFQRANGYMSRISRQIAHRYPRMNILEIGAGTGGATKGILQSLGSTFGTYTFTDVSTGFFEAAAEQFSPWADKMVFKALNIENSPTEQGYSEASYDLVIASNVLHATKTLSETMRNVRRLLKPGGFLLLLEVTSDIVRVKMMMSGLSGWWLGGDDGRRHGPTITVPEWDTLLRSTGFSGVDNTFNDFGHSSKYMTSVMLSQAMDERVEFLRQPLSSRGDSTMADSLTIVGGTQGNVANIIARHLADCHPRLVVQCVAGFEDFASPLNSTAMKSLLVLQDLDEPVLQKLASSTLGGLQKAIDQCRQVLWVSSGCRKDNPFANMSVGLCRSLSSEYPHIKIQHIDVETRLDQGTMHRISEAALRLLHLEKLSADTLWSFEPELILEDKKWYIPRLVPDEKLNQRLTSTKMAVQVDTSLKERTVEIVSEASKYIVTQSVPCIDAEQQTPLTTINVTKALLHPVATECHKDYFLCYGYRDSCPDIPVLALATANASSVSVPEHFVFDLPAVVTDGAAALQRAAFSVVAEQVLEDVDTPGTIFLHNEDQRFSLVVRQAAAELGLRCIATTSQEPASSTSQSIFIHPHASQRVLKALIPQNAKRFIDFSTDVVDQSRFRDCLPPTCRFYALNHMVATGSNVSGISVQQAIKALTSTLDSCLSSTVNQVSISELHAQAAARFPYGTVVDFVVESTIARVPPLQSTRLFRCDKTYLLAGCTGGLGKALCRWMVASGVRHLALTTRNISAVDEVWVREIERAGACLKLYQVDVSDKNALQAVYEDIGRNMPPVVGVANAAMVLSDKSFGELKTDNFDIVFGPKVRGTQNLHDIFKGQALDFFIMFSSLASVVGNRGQSNYAAANLFMTTIAEQRRASNLAASVIHIGMVLGVGYVSSTGTYENTLRQYNYMPISESDFLNMFSQAILIGHPRSNHPCELITGLNRYSLNSDAQQYFWHENMRFSHHYIEEEQRKVSTATRTSVSERLEDARGSEEILAVIEEEFCTKLERMLQAEAGTIKASQSLANLGVDSLVAVEIRSWFFKEADVDIPVLDVLNTGTISELCQRAAQSVAAAQLSDAEECAKPDDKSPILLSANIPESNESTAANTSVPHSLFEESSRGGSETPSEDMGSSDISLPSRRDFEFERCGRLSFAQERLWFLQKYLQDPTTYNVSMAYKISGPLRRRDFEDAFEKVIQRHASLRTGFYVDADTSLPMQRVYKYPHFRFTHKEGADYEEEYHNMQKMRYDLESGDVISATIIRYTDQEHVFILGFHHIAMDGFSAQILVKDLIDAYGGLTISSGCNEYLDYAIHQRDAGIPVEISKFWMSEFNTLPPVLPLFDFAECKTRTPLLDYKTKAVERTVPTTVSSKVKILARQLGATPFHIYLAALQALLYDLNSNKDICIGITDANKTDPAYLDTIGFFVNLVPIRFHIDESEAVLELVARSKKTATNALSNSMPFDVLLDNLQVPRSTTHSPLFQVILNYKMGSTQTVRFEDCEAEILRFQDASNAFDLAFDIENFPDGSASISLKTQAYMYTDLELRFILDSYIRILSSFVSNPSQKLHEVTALSEDEKEKSLQLGRGRQLPDPRLETVAHFFEDWALTQPLKIALREDSGAEFTYRQIQSIVNAFTETLHGAGLGPGSKVCVYCEPGTHILAALLAISKIGGIYIPLDPQNPTERLQLIVNDCEPDAILCDDVTSTLASLLKSAGKSINVTDIDTSATTTSIPDWNKAKGDSAAFVFYTSGTTGVPKGIALTHSNVVHHINSIMHFYSIKRGVVLQQAPLGFDMSLTQMTLTMMTGGTLVVASSATRRDPRQIASLMYANKVTHTFMTPTLALALIRHGYDALARCSDWEFSLLSGEAFRAHVVHEFRRLGLAGLKLYNGYGPTEITINSSSGMDELDEAAPRDTRNPSIGATLPNYTNYILDKNMQPVRIGNAGELFVGGAGIALGYLRRDKLNKEKFLPDPFASADNRARGWCRMYRTGDKAKFLPDGRIVFLGRIQGDSQIKLRGFRIELEDISNTIIKSSHGNITEAGISLRRNGNGSDDESFLVAFAVVSHSFDHPEPSAFFKKLLNDLQLPRYMIPAKIVPVDRLPMSSSGKLDQNVLDSLPVPKEEESNQSPLTDTQERLKKLWVEALPPIGATAVIDQDVDFFQVGGNSLRIILLRESISREFCVSVSVFDLFANSTLGRMAARIDESTDTTTSPETIDWNTETLFDVPVIETCEDDSYKQHRATSDGLEIILTGATGFLGSAILASLVQDARVSKVHCVAIRQPLKSLTAEQPIFKSPRVSCYAGDLSLPRLGLSTSDFTQLSANTDKIIHNGADVSFLKSYQSLRATNVGSTKEIVRMAALHRIPIHFISTGGLANLTNLDGLPQVSVSSFTPPVDGSQGYIATKWASEVYLENVVTRLGIPVWIHRPSNITGIRSPSVDLMQIIFKYSEQIKAVPEIDGWKGCFDFVPVETVARGIVCAIHEPGVQQGTRPIYRHHCGRDKIPVTGIREHLETKVGARIDSVGIEEWLSRAQSVGLDDTAAALVSSTFAQSSTKTVPWLRSGD</sequence>
<dbReference type="InterPro" id="IPR014031">
    <property type="entry name" value="Ketoacyl_synth_C"/>
</dbReference>
<evidence type="ECO:0000259" key="13">
    <source>
        <dbReference type="PROSITE" id="PS50075"/>
    </source>
</evidence>
<accession>A0A014PNW9</accession>
<dbReference type="Gene3D" id="1.10.1200.10">
    <property type="entry name" value="ACP-like"/>
    <property type="match status" value="2"/>
</dbReference>
<dbReference type="Pfam" id="PF23297">
    <property type="entry name" value="ACP_SdgA_C"/>
    <property type="match status" value="1"/>
</dbReference>
<evidence type="ECO:0000256" key="7">
    <source>
        <dbReference type="ARBA" id="ARBA00023002"/>
    </source>
</evidence>
<dbReference type="Gene3D" id="3.30.559.10">
    <property type="entry name" value="Chloramphenicol acetyltransferase-like domain"/>
    <property type="match status" value="1"/>
</dbReference>
<keyword evidence="4" id="KW-0489">Methyltransferase</keyword>
<dbReference type="InterPro" id="IPR020807">
    <property type="entry name" value="PKS_DH"/>
</dbReference>
<feature type="region of interest" description="Disordered" evidence="12">
    <location>
        <begin position="2473"/>
        <end position="2510"/>
    </location>
</feature>
<dbReference type="InterPro" id="IPR016036">
    <property type="entry name" value="Malonyl_transacylase_ACP-bd"/>
</dbReference>
<dbReference type="InterPro" id="IPR042104">
    <property type="entry name" value="PKS_dehydratase_sf"/>
</dbReference>
<dbReference type="Gene3D" id="3.10.129.110">
    <property type="entry name" value="Polyketide synthase dehydratase"/>
    <property type="match status" value="1"/>
</dbReference>
<dbReference type="GO" id="GO:0008168">
    <property type="term" value="F:methyltransferase activity"/>
    <property type="evidence" value="ECO:0007669"/>
    <property type="project" value="UniProtKB-KW"/>
</dbReference>
<dbReference type="InterPro" id="IPR006162">
    <property type="entry name" value="Ppantetheine_attach_site"/>
</dbReference>
<dbReference type="GO" id="GO:0016491">
    <property type="term" value="F:oxidoreductase activity"/>
    <property type="evidence" value="ECO:0007669"/>
    <property type="project" value="UniProtKB-KW"/>
</dbReference>
<dbReference type="NCBIfam" id="TIGR01733">
    <property type="entry name" value="AA-adenyl-dom"/>
    <property type="match status" value="1"/>
</dbReference>
<dbReference type="Pfam" id="PF02801">
    <property type="entry name" value="Ketoacyl-synt_C"/>
    <property type="match status" value="1"/>
</dbReference>
<dbReference type="SUPFAM" id="SSF53335">
    <property type="entry name" value="S-adenosyl-L-methionine-dependent methyltransferases"/>
    <property type="match status" value="1"/>
</dbReference>
<evidence type="ECO:0000256" key="10">
    <source>
        <dbReference type="ARBA" id="ARBA00029454"/>
    </source>
</evidence>
<dbReference type="InterPro" id="IPR014030">
    <property type="entry name" value="Ketoacyl_synth_N"/>
</dbReference>
<evidence type="ECO:0000259" key="15">
    <source>
        <dbReference type="PROSITE" id="PS52019"/>
    </source>
</evidence>
<dbReference type="InterPro" id="IPR013968">
    <property type="entry name" value="PKS_KR"/>
</dbReference>
<evidence type="ECO:0000256" key="5">
    <source>
        <dbReference type="ARBA" id="ARBA00022679"/>
    </source>
</evidence>
<feature type="domain" description="Carrier" evidence="13">
    <location>
        <begin position="3502"/>
        <end position="3578"/>
    </location>
</feature>
<dbReference type="PROSITE" id="PS00012">
    <property type="entry name" value="PHOSPHOPANTETHEINE"/>
    <property type="match status" value="1"/>
</dbReference>
<dbReference type="InterPro" id="IPR049551">
    <property type="entry name" value="PKS_DH_C"/>
</dbReference>
<dbReference type="InterPro" id="IPR014043">
    <property type="entry name" value="Acyl_transferase_dom"/>
</dbReference>
<name>A0A014PNW9_9HYPO</name>
<dbReference type="Gene3D" id="3.40.50.720">
    <property type="entry name" value="NAD(P)-binding Rossmann-like Domain"/>
    <property type="match status" value="3"/>
</dbReference>
<dbReference type="Pfam" id="PF00668">
    <property type="entry name" value="Condensation"/>
    <property type="match status" value="1"/>
</dbReference>
<keyword evidence="3" id="KW-0436">Ligase</keyword>
<dbReference type="PROSITE" id="PS52019">
    <property type="entry name" value="PKS_MFAS_DH"/>
    <property type="match status" value="1"/>
</dbReference>
<dbReference type="InterPro" id="IPR018201">
    <property type="entry name" value="Ketoacyl_synth_AS"/>
</dbReference>
<dbReference type="InterPro" id="IPR001242">
    <property type="entry name" value="Condensation_dom"/>
</dbReference>
<dbReference type="PANTHER" id="PTHR43775">
    <property type="entry name" value="FATTY ACID SYNTHASE"/>
    <property type="match status" value="1"/>
</dbReference>
<keyword evidence="5" id="KW-0808">Transferase</keyword>
<dbReference type="Gene3D" id="3.30.300.30">
    <property type="match status" value="1"/>
</dbReference>
<keyword evidence="6" id="KW-0677">Repeat</keyword>
<comment type="similarity">
    <text evidence="10">Belongs to the NRP synthetase family.</text>
</comment>
<dbReference type="SUPFAM" id="SSF52777">
    <property type="entry name" value="CoA-dependent acyltransferases"/>
    <property type="match status" value="2"/>
</dbReference>
<gene>
    <name evidence="16" type="ORF">X797_007636</name>
</gene>
<proteinExistence type="inferred from homology"/>
<dbReference type="Pfam" id="PF08242">
    <property type="entry name" value="Methyltransf_12"/>
    <property type="match status" value="1"/>
</dbReference>
<dbReference type="Pfam" id="PF14765">
    <property type="entry name" value="PS-DH"/>
    <property type="match status" value="1"/>
</dbReference>
<dbReference type="SMART" id="SM00822">
    <property type="entry name" value="PKS_KR"/>
    <property type="match status" value="1"/>
</dbReference>
<feature type="region of interest" description="N-terminal hotdog fold" evidence="11">
    <location>
        <begin position="936"/>
        <end position="1069"/>
    </location>
</feature>
<evidence type="ECO:0000256" key="11">
    <source>
        <dbReference type="PROSITE-ProRule" id="PRU01363"/>
    </source>
</evidence>
<dbReference type="InterPro" id="IPR020806">
    <property type="entry name" value="PKS_PP-bd"/>
</dbReference>
<dbReference type="Proteomes" id="UP000030151">
    <property type="component" value="Unassembled WGS sequence"/>
</dbReference>
<dbReference type="CDD" id="cd00833">
    <property type="entry name" value="PKS"/>
    <property type="match status" value="1"/>
</dbReference>
<reference evidence="16 17" key="1">
    <citation type="submission" date="2014-02" db="EMBL/GenBank/DDBJ databases">
        <title>The genome sequence of the entomopathogenic fungus Metarhizium robertsii ARSEF 2575.</title>
        <authorList>
            <person name="Giuliano Garisto Donzelli B."/>
            <person name="Roe B.A."/>
            <person name="Macmil S.L."/>
            <person name="Krasnoff S.B."/>
            <person name="Gibson D.M."/>
        </authorList>
    </citation>
    <scope>NUCLEOTIDE SEQUENCE [LARGE SCALE GENOMIC DNA]</scope>
    <source>
        <strain evidence="16 17">ARSEF 2575</strain>
    </source>
</reference>
<dbReference type="InterPro" id="IPR049900">
    <property type="entry name" value="PKS_mFAS_DH"/>
</dbReference>
<evidence type="ECO:0000256" key="4">
    <source>
        <dbReference type="ARBA" id="ARBA00022603"/>
    </source>
</evidence>
<dbReference type="Pfam" id="PF21089">
    <property type="entry name" value="PKS_DH_N"/>
    <property type="match status" value="1"/>
</dbReference>
<dbReference type="GO" id="GO:0016874">
    <property type="term" value="F:ligase activity"/>
    <property type="evidence" value="ECO:0007669"/>
    <property type="project" value="UniProtKB-KW"/>
</dbReference>
<dbReference type="InterPro" id="IPR049552">
    <property type="entry name" value="PKS_DH_N"/>
</dbReference>
<dbReference type="EMBL" id="JELW01000020">
    <property type="protein sequence ID" value="EXU99208.1"/>
    <property type="molecule type" value="Genomic_DNA"/>
</dbReference>
<dbReference type="PROSITE" id="PS00455">
    <property type="entry name" value="AMP_BINDING"/>
    <property type="match status" value="1"/>
</dbReference>
<evidence type="ECO:0000256" key="9">
    <source>
        <dbReference type="ARBA" id="ARBA00029443"/>
    </source>
</evidence>
<feature type="active site" description="Proton acceptor; for dehydratase activity" evidence="11">
    <location>
        <position position="968"/>
    </location>
</feature>
<dbReference type="Gene3D" id="3.40.50.12780">
    <property type="entry name" value="N-terminal domain of ligase-like"/>
    <property type="match status" value="1"/>
</dbReference>
<dbReference type="Pfam" id="PF00698">
    <property type="entry name" value="Acyl_transf_1"/>
    <property type="match status" value="1"/>
</dbReference>
<dbReference type="PANTHER" id="PTHR43775:SF20">
    <property type="entry name" value="HYBRID PKS-NRPS SYNTHETASE APDA"/>
    <property type="match status" value="1"/>
</dbReference>
<dbReference type="SUPFAM" id="SSF51735">
    <property type="entry name" value="NAD(P)-binding Rossmann-fold domains"/>
    <property type="match status" value="3"/>
</dbReference>
<dbReference type="Pfam" id="PF00501">
    <property type="entry name" value="AMP-binding"/>
    <property type="match status" value="1"/>
</dbReference>
<dbReference type="GO" id="GO:0031177">
    <property type="term" value="F:phosphopantetheine binding"/>
    <property type="evidence" value="ECO:0007669"/>
    <property type="project" value="InterPro"/>
</dbReference>
<dbReference type="InterPro" id="IPR020841">
    <property type="entry name" value="PKS_Beta-ketoAc_synthase_dom"/>
</dbReference>
<dbReference type="InterPro" id="IPR045851">
    <property type="entry name" value="AMP-bd_C_sf"/>
</dbReference>
<evidence type="ECO:0000256" key="6">
    <source>
        <dbReference type="ARBA" id="ARBA00022737"/>
    </source>
</evidence>
<keyword evidence="7" id="KW-0560">Oxidoreductase</keyword>
<evidence type="ECO:0000256" key="1">
    <source>
        <dbReference type="ARBA" id="ARBA00022450"/>
    </source>
</evidence>
<dbReference type="SMART" id="SM00823">
    <property type="entry name" value="PKS_PP"/>
    <property type="match status" value="2"/>
</dbReference>
<dbReference type="Gene3D" id="3.40.47.10">
    <property type="match status" value="1"/>
</dbReference>
<dbReference type="SUPFAM" id="SSF53901">
    <property type="entry name" value="Thiolase-like"/>
    <property type="match status" value="1"/>
</dbReference>
<evidence type="ECO:0000256" key="8">
    <source>
        <dbReference type="ARBA" id="ARBA00023268"/>
    </source>
</evidence>
<dbReference type="GO" id="GO:0004315">
    <property type="term" value="F:3-oxoacyl-[acyl-carrier-protein] synthase activity"/>
    <property type="evidence" value="ECO:0007669"/>
    <property type="project" value="InterPro"/>
</dbReference>
<dbReference type="GO" id="GO:0032259">
    <property type="term" value="P:methylation"/>
    <property type="evidence" value="ECO:0007669"/>
    <property type="project" value="UniProtKB-KW"/>
</dbReference>
<dbReference type="SMART" id="SM00826">
    <property type="entry name" value="PKS_DH"/>
    <property type="match status" value="1"/>
</dbReference>
<dbReference type="Gene3D" id="3.30.559.30">
    <property type="entry name" value="Nonribosomal peptide synthetase, condensation domain"/>
    <property type="match status" value="1"/>
</dbReference>
<dbReference type="InterPro" id="IPR023213">
    <property type="entry name" value="CAT-like_dom_sf"/>
</dbReference>
<dbReference type="SUPFAM" id="SSF55048">
    <property type="entry name" value="Probable ACP-binding domain of malonyl-CoA ACP transacylase"/>
    <property type="match status" value="1"/>
</dbReference>
<evidence type="ECO:0000256" key="12">
    <source>
        <dbReference type="SAM" id="MobiDB-lite"/>
    </source>
</evidence>
<dbReference type="CDD" id="cd05930">
    <property type="entry name" value="A_NRPS"/>
    <property type="match status" value="1"/>
</dbReference>
<dbReference type="SMART" id="SM00825">
    <property type="entry name" value="PKS_KS"/>
    <property type="match status" value="1"/>
</dbReference>
<dbReference type="PROSITE" id="PS50075">
    <property type="entry name" value="CARRIER"/>
    <property type="match status" value="2"/>
</dbReference>
<dbReference type="InterPro" id="IPR010071">
    <property type="entry name" value="AA_adenyl_dom"/>
</dbReference>
<evidence type="ECO:0000256" key="3">
    <source>
        <dbReference type="ARBA" id="ARBA00022598"/>
    </source>
</evidence>
<dbReference type="InterPro" id="IPR013120">
    <property type="entry name" value="FAR_NAD-bd"/>
</dbReference>
<organism evidence="16 17">
    <name type="scientific">Metarhizium robertsii</name>
    <dbReference type="NCBI Taxonomy" id="568076"/>
    <lineage>
        <taxon>Eukaryota</taxon>
        <taxon>Fungi</taxon>
        <taxon>Dikarya</taxon>
        <taxon>Ascomycota</taxon>
        <taxon>Pezizomycotina</taxon>
        <taxon>Sordariomycetes</taxon>
        <taxon>Hypocreomycetidae</taxon>
        <taxon>Hypocreales</taxon>
        <taxon>Clavicipitaceae</taxon>
        <taxon>Metarhizium</taxon>
    </lineage>
</organism>
<dbReference type="SUPFAM" id="SSF52151">
    <property type="entry name" value="FabD/lysophospholipase-like"/>
    <property type="match status" value="1"/>
</dbReference>
<dbReference type="Gene3D" id="3.40.50.150">
    <property type="entry name" value="Vaccinia Virus protein VP39"/>
    <property type="match status" value="1"/>
</dbReference>
<dbReference type="InterPro" id="IPR001227">
    <property type="entry name" value="Ac_transferase_dom_sf"/>
</dbReference>
<dbReference type="InterPro" id="IPR016035">
    <property type="entry name" value="Acyl_Trfase/lysoPLipase"/>
</dbReference>
<protein>
    <submittedName>
        <fullName evidence="16">Hybrid polyketide synthase-nonribosomal peptide synthetase NGS1</fullName>
    </submittedName>
</protein>
<dbReference type="InterPro" id="IPR032821">
    <property type="entry name" value="PKS_assoc"/>
</dbReference>
<feature type="compositionally biased region" description="Polar residues" evidence="12">
    <location>
        <begin position="2473"/>
        <end position="2484"/>
    </location>
</feature>
<dbReference type="InterPro" id="IPR029063">
    <property type="entry name" value="SAM-dependent_MTases_sf"/>
</dbReference>
<dbReference type="Pfam" id="PF00109">
    <property type="entry name" value="ketoacyl-synt"/>
    <property type="match status" value="1"/>
</dbReference>
<dbReference type="InterPro" id="IPR036291">
    <property type="entry name" value="NAD(P)-bd_dom_sf"/>
</dbReference>
<dbReference type="InterPro" id="IPR016039">
    <property type="entry name" value="Thiolase-like"/>
</dbReference>
<dbReference type="InterPro" id="IPR050091">
    <property type="entry name" value="PKS_NRPS_Biosynth_Enz"/>
</dbReference>
<dbReference type="eggNOG" id="KOG1178">
    <property type="taxonomic scope" value="Eukaryota"/>
</dbReference>
<evidence type="ECO:0000313" key="16">
    <source>
        <dbReference type="EMBL" id="EXU99208.1"/>
    </source>
</evidence>
<evidence type="ECO:0000256" key="2">
    <source>
        <dbReference type="ARBA" id="ARBA00022553"/>
    </source>
</evidence>
<dbReference type="Pfam" id="PF16197">
    <property type="entry name" value="KAsynt_C_assoc"/>
    <property type="match status" value="1"/>
</dbReference>
<dbReference type="GO" id="GO:0006633">
    <property type="term" value="P:fatty acid biosynthetic process"/>
    <property type="evidence" value="ECO:0007669"/>
    <property type="project" value="InterPro"/>
</dbReference>
<dbReference type="eggNOG" id="KOG1202">
    <property type="taxonomic scope" value="Eukaryota"/>
</dbReference>
<feature type="domain" description="PKS/mFAS DH" evidence="15">
    <location>
        <begin position="936"/>
        <end position="1230"/>
    </location>
</feature>
<dbReference type="InterPro" id="IPR036736">
    <property type="entry name" value="ACP-like_sf"/>
</dbReference>
<dbReference type="InterPro" id="IPR000873">
    <property type="entry name" value="AMP-dep_synth/lig_dom"/>
</dbReference>
<dbReference type="CDD" id="cd19532">
    <property type="entry name" value="C_PKS-NRPS"/>
    <property type="match status" value="1"/>
</dbReference>
<feature type="region of interest" description="C-terminal hotdog fold" evidence="11">
    <location>
        <begin position="1084"/>
        <end position="1230"/>
    </location>
</feature>
<comment type="caution">
    <text evidence="16">The sequence shown here is derived from an EMBL/GenBank/DDBJ whole genome shotgun (WGS) entry which is preliminary data.</text>
</comment>
<feature type="domain" description="Carrier" evidence="13">
    <location>
        <begin position="2367"/>
        <end position="2444"/>
    </location>
</feature>
<dbReference type="SUPFAM" id="SSF47336">
    <property type="entry name" value="ACP-like"/>
    <property type="match status" value="2"/>
</dbReference>
<dbReference type="Pfam" id="PF07993">
    <property type="entry name" value="NAD_binding_4"/>
    <property type="match status" value="1"/>
</dbReference>
<feature type="active site" description="Proton donor; for dehydratase activity" evidence="11">
    <location>
        <position position="1141"/>
    </location>
</feature>
<dbReference type="Gene3D" id="3.40.366.10">
    <property type="entry name" value="Malonyl-Coenzyme A Acyl Carrier Protein, domain 2"/>
    <property type="match status" value="1"/>
</dbReference>
<dbReference type="GO" id="GO:0004312">
    <property type="term" value="F:fatty acid synthase activity"/>
    <property type="evidence" value="ECO:0007669"/>
    <property type="project" value="TreeGrafter"/>
</dbReference>
<feature type="domain" description="Ketosynthase family 3 (KS3)" evidence="14">
    <location>
        <begin position="8"/>
        <end position="442"/>
    </location>
</feature>
<dbReference type="PROSITE" id="PS00606">
    <property type="entry name" value="KS3_1"/>
    <property type="match status" value="1"/>
</dbReference>
<dbReference type="InterPro" id="IPR057326">
    <property type="entry name" value="KR_dom"/>
</dbReference>
<dbReference type="InterPro" id="IPR042099">
    <property type="entry name" value="ANL_N_sf"/>
</dbReference>
<dbReference type="InterPro" id="IPR013217">
    <property type="entry name" value="Methyltransf_12"/>
</dbReference>
<keyword evidence="8" id="KW-0511">Multifunctional enzyme</keyword>
<dbReference type="Pfam" id="PF00550">
    <property type="entry name" value="PP-binding"/>
    <property type="match status" value="1"/>
</dbReference>
<dbReference type="OrthoDB" id="329835at2759"/>
<comment type="similarity">
    <text evidence="9">In the C-terminal section; belongs to the NRP synthetase family.</text>
</comment>
<dbReference type="InterPro" id="IPR009081">
    <property type="entry name" value="PP-bd_ACP"/>
</dbReference>
<evidence type="ECO:0000259" key="14">
    <source>
        <dbReference type="PROSITE" id="PS52004"/>
    </source>
</evidence>
<dbReference type="FunFam" id="3.40.47.10:FF:000019">
    <property type="entry name" value="Polyketide synthase type I"/>
    <property type="match status" value="1"/>
</dbReference>
<dbReference type="InterPro" id="IPR020845">
    <property type="entry name" value="AMP-binding_CS"/>
</dbReference>
<keyword evidence="1" id="KW-0596">Phosphopantetheine</keyword>
<dbReference type="Pfam" id="PF08659">
    <property type="entry name" value="KR"/>
    <property type="match status" value="1"/>
</dbReference>
<dbReference type="PROSITE" id="PS52004">
    <property type="entry name" value="KS3_2"/>
    <property type="match status" value="1"/>
</dbReference>
<dbReference type="GO" id="GO:0009403">
    <property type="term" value="P:toxin biosynthetic process"/>
    <property type="evidence" value="ECO:0007669"/>
    <property type="project" value="UniProtKB-ARBA"/>
</dbReference>
<keyword evidence="2" id="KW-0597">Phosphoprotein</keyword>
<dbReference type="SUPFAM" id="SSF56801">
    <property type="entry name" value="Acetyl-CoA synthetase-like"/>
    <property type="match status" value="1"/>
</dbReference>
<evidence type="ECO:0000313" key="17">
    <source>
        <dbReference type="Proteomes" id="UP000030151"/>
    </source>
</evidence>
<dbReference type="SMART" id="SM00827">
    <property type="entry name" value="PKS_AT"/>
    <property type="match status" value="1"/>
</dbReference>